<keyword evidence="2" id="KW-0813">Transport</keyword>
<evidence type="ECO:0000256" key="5">
    <source>
        <dbReference type="SAM" id="SignalP"/>
    </source>
</evidence>
<accession>A0ABV2N6Z7</accession>
<dbReference type="Pfam" id="PF13416">
    <property type="entry name" value="SBP_bac_8"/>
    <property type="match status" value="1"/>
</dbReference>
<evidence type="ECO:0000256" key="2">
    <source>
        <dbReference type="ARBA" id="ARBA00022448"/>
    </source>
</evidence>
<dbReference type="PANTHER" id="PTHR30222">
    <property type="entry name" value="SPERMIDINE/PUTRESCINE-BINDING PERIPLASMIC PROTEIN"/>
    <property type="match status" value="1"/>
</dbReference>
<gene>
    <name evidence="6" type="ORF">ABID37_004835</name>
</gene>
<evidence type="ECO:0000313" key="7">
    <source>
        <dbReference type="Proteomes" id="UP001549076"/>
    </source>
</evidence>
<dbReference type="InterPro" id="IPR006059">
    <property type="entry name" value="SBP"/>
</dbReference>
<dbReference type="PRINTS" id="PR00909">
    <property type="entry name" value="SPERMDNBNDNG"/>
</dbReference>
<keyword evidence="3 5" id="KW-0732">Signal</keyword>
<dbReference type="CDD" id="cd13590">
    <property type="entry name" value="PBP2_PotD_PotF_like"/>
    <property type="match status" value="1"/>
</dbReference>
<protein>
    <submittedName>
        <fullName evidence="6">Spermidine/putrescine transport system substrate-binding protein</fullName>
    </submittedName>
</protein>
<keyword evidence="4" id="KW-0574">Periplasm</keyword>
<evidence type="ECO:0000256" key="3">
    <source>
        <dbReference type="ARBA" id="ARBA00022729"/>
    </source>
</evidence>
<evidence type="ECO:0000256" key="1">
    <source>
        <dbReference type="ARBA" id="ARBA00004418"/>
    </source>
</evidence>
<dbReference type="EMBL" id="JBEPML010000026">
    <property type="protein sequence ID" value="MET3794595.1"/>
    <property type="molecule type" value="Genomic_DNA"/>
</dbReference>
<keyword evidence="7" id="KW-1185">Reference proteome</keyword>
<dbReference type="Proteomes" id="UP001549076">
    <property type="component" value="Unassembled WGS sequence"/>
</dbReference>
<dbReference type="PANTHER" id="PTHR30222:SF17">
    <property type="entry name" value="SPERMIDINE_PUTRESCINE-BINDING PERIPLASMIC PROTEIN"/>
    <property type="match status" value="1"/>
</dbReference>
<dbReference type="SUPFAM" id="SSF53850">
    <property type="entry name" value="Periplasmic binding protein-like II"/>
    <property type="match status" value="1"/>
</dbReference>
<name>A0ABV2N6Z7_9HYPH</name>
<dbReference type="RefSeq" id="WP_354199494.1">
    <property type="nucleotide sequence ID" value="NZ_JBEPML010000026.1"/>
</dbReference>
<comment type="subcellular location">
    <subcellularLocation>
        <location evidence="1">Periplasm</location>
    </subcellularLocation>
</comment>
<feature type="signal peptide" evidence="5">
    <location>
        <begin position="1"/>
        <end position="29"/>
    </location>
</feature>
<dbReference type="Gene3D" id="3.40.190.10">
    <property type="entry name" value="Periplasmic binding protein-like II"/>
    <property type="match status" value="2"/>
</dbReference>
<organism evidence="6 7">
    <name type="scientific">Aquamicrobium terrae</name>
    <dbReference type="NCBI Taxonomy" id="1324945"/>
    <lineage>
        <taxon>Bacteria</taxon>
        <taxon>Pseudomonadati</taxon>
        <taxon>Pseudomonadota</taxon>
        <taxon>Alphaproteobacteria</taxon>
        <taxon>Hyphomicrobiales</taxon>
        <taxon>Phyllobacteriaceae</taxon>
        <taxon>Aquamicrobium</taxon>
    </lineage>
</organism>
<evidence type="ECO:0000256" key="4">
    <source>
        <dbReference type="ARBA" id="ARBA00022764"/>
    </source>
</evidence>
<reference evidence="6 7" key="1">
    <citation type="submission" date="2024-06" db="EMBL/GenBank/DDBJ databases">
        <title>Genomic Encyclopedia of Type Strains, Phase IV (KMG-IV): sequencing the most valuable type-strain genomes for metagenomic binning, comparative biology and taxonomic classification.</title>
        <authorList>
            <person name="Goeker M."/>
        </authorList>
    </citation>
    <scope>NUCLEOTIDE SEQUENCE [LARGE SCALE GENOMIC DNA]</scope>
    <source>
        <strain evidence="6 7">DSM 27865</strain>
    </source>
</reference>
<evidence type="ECO:0000313" key="6">
    <source>
        <dbReference type="EMBL" id="MET3794595.1"/>
    </source>
</evidence>
<comment type="caution">
    <text evidence="6">The sequence shown here is derived from an EMBL/GenBank/DDBJ whole genome shotgun (WGS) entry which is preliminary data.</text>
</comment>
<sequence length="357" mass="38624">MSNERSSFAAGWGLLAFSVSVLAFSPAQAAEELNALVWCDNTDPALIEPFEKANDAKVNLKVYEGTGAGLSILDQSQPGDWDVMVIDSIDVQRIAQERFLPLADDSLPLADQFAEVRMDDILVLDGKRYAVTEKWGFNAISYNSKAFSAEDVSTLEKLTDPKFKGRIAIYDYYLPVLGMASVATGTPTKDLSEATLAPVKDLMLKLKANSKLVGEVSASQTALATGEVDVVVGAGEWVTAGLHAENPDLDFVIPEEGGILWTQSLAILKDSKKADLALKFVQHVLSPEGQAALATSSCYWGMPAQKNAALNDEQKATLKFSSEQQAKDLAASNRYPAPDADLDKKMQDLWNDVLQAN</sequence>
<dbReference type="InterPro" id="IPR001188">
    <property type="entry name" value="Sperm_putr-bd"/>
</dbReference>
<feature type="chain" id="PRO_5047104525" evidence="5">
    <location>
        <begin position="30"/>
        <end position="357"/>
    </location>
</feature>
<proteinExistence type="predicted"/>